<dbReference type="AlphaFoldDB" id="A0A4C1YRZ4"/>
<gene>
    <name evidence="1" type="ORF">EVAR_48330_1</name>
</gene>
<comment type="caution">
    <text evidence="1">The sequence shown here is derived from an EMBL/GenBank/DDBJ whole genome shotgun (WGS) entry which is preliminary data.</text>
</comment>
<evidence type="ECO:0000313" key="2">
    <source>
        <dbReference type="Proteomes" id="UP000299102"/>
    </source>
</evidence>
<keyword evidence="2" id="KW-1185">Reference proteome</keyword>
<reference evidence="1 2" key="1">
    <citation type="journal article" date="2019" name="Commun. Biol.">
        <title>The bagworm genome reveals a unique fibroin gene that provides high tensile strength.</title>
        <authorList>
            <person name="Kono N."/>
            <person name="Nakamura H."/>
            <person name="Ohtoshi R."/>
            <person name="Tomita M."/>
            <person name="Numata K."/>
            <person name="Arakawa K."/>
        </authorList>
    </citation>
    <scope>NUCLEOTIDE SEQUENCE [LARGE SCALE GENOMIC DNA]</scope>
</reference>
<proteinExistence type="predicted"/>
<organism evidence="1 2">
    <name type="scientific">Eumeta variegata</name>
    <name type="common">Bagworm moth</name>
    <name type="synonym">Eumeta japonica</name>
    <dbReference type="NCBI Taxonomy" id="151549"/>
    <lineage>
        <taxon>Eukaryota</taxon>
        <taxon>Metazoa</taxon>
        <taxon>Ecdysozoa</taxon>
        <taxon>Arthropoda</taxon>
        <taxon>Hexapoda</taxon>
        <taxon>Insecta</taxon>
        <taxon>Pterygota</taxon>
        <taxon>Neoptera</taxon>
        <taxon>Endopterygota</taxon>
        <taxon>Lepidoptera</taxon>
        <taxon>Glossata</taxon>
        <taxon>Ditrysia</taxon>
        <taxon>Tineoidea</taxon>
        <taxon>Psychidae</taxon>
        <taxon>Oiketicinae</taxon>
        <taxon>Eumeta</taxon>
    </lineage>
</organism>
<name>A0A4C1YRZ4_EUMVA</name>
<dbReference type="Proteomes" id="UP000299102">
    <property type="component" value="Unassembled WGS sequence"/>
</dbReference>
<dbReference type="EMBL" id="BGZK01001321">
    <property type="protein sequence ID" value="GBP77197.1"/>
    <property type="molecule type" value="Genomic_DNA"/>
</dbReference>
<sequence>MPTSARDRGHYRGRLRRRLLHYVKWPDDSPASIIYTKKVKEITDINNHHQNIERRSCVNYIRTVVSRTRRRGGALRSCARARVGNRENLLLFALLRSRAALSRAGSSERKTVFQSNNTFLGSRGADPHTSFVFNPTVLNQGINRSSPARGRYCLARIYWQRTMINQIEIAPRGALVRELVRLSAPERLSSGRAACARRRPYVEVE</sequence>
<protein>
    <submittedName>
        <fullName evidence="1">Uncharacterized protein</fullName>
    </submittedName>
</protein>
<evidence type="ECO:0000313" key="1">
    <source>
        <dbReference type="EMBL" id="GBP77197.1"/>
    </source>
</evidence>
<accession>A0A4C1YRZ4</accession>